<dbReference type="EMBL" id="UZAU01000649">
    <property type="status" value="NOT_ANNOTATED_CDS"/>
    <property type="molecule type" value="Genomic_DNA"/>
</dbReference>
<dbReference type="EnsemblPlants" id="novel_model_6179_5bd9a17a">
    <property type="protein sequence ID" value="cds.novel_model_6179_5bd9a17a"/>
    <property type="gene ID" value="novel_gene_3197_5bd9a17a"/>
</dbReference>
<organism evidence="2 3">
    <name type="scientific">Cannabis sativa</name>
    <name type="common">Hemp</name>
    <name type="synonym">Marijuana</name>
    <dbReference type="NCBI Taxonomy" id="3483"/>
    <lineage>
        <taxon>Eukaryota</taxon>
        <taxon>Viridiplantae</taxon>
        <taxon>Streptophyta</taxon>
        <taxon>Embryophyta</taxon>
        <taxon>Tracheophyta</taxon>
        <taxon>Spermatophyta</taxon>
        <taxon>Magnoliopsida</taxon>
        <taxon>eudicotyledons</taxon>
        <taxon>Gunneridae</taxon>
        <taxon>Pentapetalae</taxon>
        <taxon>rosids</taxon>
        <taxon>fabids</taxon>
        <taxon>Rosales</taxon>
        <taxon>Cannabaceae</taxon>
        <taxon>Cannabis</taxon>
    </lineage>
</organism>
<keyword evidence="3" id="KW-1185">Reference proteome</keyword>
<keyword evidence="1" id="KW-0472">Membrane</keyword>
<keyword evidence="1" id="KW-0812">Transmembrane</keyword>
<reference evidence="2" key="1">
    <citation type="submission" date="2018-11" db="EMBL/GenBank/DDBJ databases">
        <authorList>
            <person name="Grassa J C."/>
        </authorList>
    </citation>
    <scope>NUCLEOTIDE SEQUENCE [LARGE SCALE GENOMIC DNA]</scope>
</reference>
<dbReference type="Proteomes" id="UP000596661">
    <property type="component" value="Chromosome 7"/>
</dbReference>
<reference evidence="2" key="2">
    <citation type="submission" date="2021-03" db="UniProtKB">
        <authorList>
            <consortium name="EnsemblPlants"/>
        </authorList>
    </citation>
    <scope>IDENTIFICATION</scope>
</reference>
<evidence type="ECO:0000313" key="2">
    <source>
        <dbReference type="EnsemblPlants" id="cds.novel_model_6179_5bd9a17a"/>
    </source>
</evidence>
<protein>
    <submittedName>
        <fullName evidence="2">Uncharacterized protein</fullName>
    </submittedName>
</protein>
<sequence>MENSMGVGFMEVFVVTGSVVLLAHQIHKRVLSVFMKDIEFELGLTKRRFGIGMCIFFNILKNTLFLFVPKIVFFFF</sequence>
<name>A0A803R7Z6_CANSA</name>
<feature type="transmembrane region" description="Helical" evidence="1">
    <location>
        <begin position="6"/>
        <end position="27"/>
    </location>
</feature>
<proteinExistence type="predicted"/>
<keyword evidence="1" id="KW-1133">Transmembrane helix</keyword>
<feature type="transmembrane region" description="Helical" evidence="1">
    <location>
        <begin position="48"/>
        <end position="68"/>
    </location>
</feature>
<evidence type="ECO:0000313" key="3">
    <source>
        <dbReference type="Proteomes" id="UP000596661"/>
    </source>
</evidence>
<dbReference type="Gramene" id="novel_model_6179_5bd9a17a">
    <property type="protein sequence ID" value="cds.novel_model_6179_5bd9a17a"/>
    <property type="gene ID" value="novel_gene_3197_5bd9a17a"/>
</dbReference>
<evidence type="ECO:0000256" key="1">
    <source>
        <dbReference type="SAM" id="Phobius"/>
    </source>
</evidence>
<accession>A0A803R7Z6</accession>
<dbReference type="AlphaFoldDB" id="A0A803R7Z6"/>